<dbReference type="PROSITE" id="PS00138">
    <property type="entry name" value="SUBTILASE_SER"/>
    <property type="match status" value="1"/>
</dbReference>
<feature type="domain" description="Peptidase S8/S53" evidence="5">
    <location>
        <begin position="144"/>
        <end position="432"/>
    </location>
</feature>
<dbReference type="PROSITE" id="PS51892">
    <property type="entry name" value="SUBTILASE"/>
    <property type="match status" value="1"/>
</dbReference>
<dbReference type="InterPro" id="IPR036852">
    <property type="entry name" value="Peptidase_S8/S53_dom_sf"/>
</dbReference>
<protein>
    <submittedName>
        <fullName evidence="6">S8 family serine peptidase</fullName>
    </submittedName>
</protein>
<evidence type="ECO:0000313" key="6">
    <source>
        <dbReference type="EMBL" id="MDA0635855.1"/>
    </source>
</evidence>
<proteinExistence type="inferred from homology"/>
<comment type="caution">
    <text evidence="6">The sequence shown here is derived from an EMBL/GenBank/DDBJ whole genome shotgun (WGS) entry which is preliminary data.</text>
</comment>
<evidence type="ECO:0000256" key="3">
    <source>
        <dbReference type="ARBA" id="ARBA00022825"/>
    </source>
</evidence>
<gene>
    <name evidence="6" type="ORF">OUY22_20740</name>
</gene>
<dbReference type="PANTHER" id="PTHR42884:SF14">
    <property type="entry name" value="NEUROENDOCRINE CONVERTASE 1"/>
    <property type="match status" value="1"/>
</dbReference>
<evidence type="ECO:0000256" key="4">
    <source>
        <dbReference type="PROSITE-ProRule" id="PRU01240"/>
    </source>
</evidence>
<keyword evidence="7" id="KW-1185">Reference proteome</keyword>
<dbReference type="InterPro" id="IPR000209">
    <property type="entry name" value="Peptidase_S8/S53_dom"/>
</dbReference>
<evidence type="ECO:0000313" key="7">
    <source>
        <dbReference type="Proteomes" id="UP001144036"/>
    </source>
</evidence>
<dbReference type="InterPro" id="IPR023828">
    <property type="entry name" value="Peptidase_S8_Ser-AS"/>
</dbReference>
<comment type="similarity">
    <text evidence="4">Belongs to the peptidase S8 family.</text>
</comment>
<feature type="active site" description="Charge relay system" evidence="4">
    <location>
        <position position="382"/>
    </location>
</feature>
<dbReference type="Pfam" id="PF00082">
    <property type="entry name" value="Peptidase_S8"/>
    <property type="match status" value="1"/>
</dbReference>
<organism evidence="6 7">
    <name type="scientific">Nonomuraea corallina</name>
    <dbReference type="NCBI Taxonomy" id="2989783"/>
    <lineage>
        <taxon>Bacteria</taxon>
        <taxon>Bacillati</taxon>
        <taxon>Actinomycetota</taxon>
        <taxon>Actinomycetes</taxon>
        <taxon>Streptosporangiales</taxon>
        <taxon>Streptosporangiaceae</taxon>
        <taxon>Nonomuraea</taxon>
    </lineage>
</organism>
<evidence type="ECO:0000256" key="2">
    <source>
        <dbReference type="ARBA" id="ARBA00022801"/>
    </source>
</evidence>
<keyword evidence="3 4" id="KW-0720">Serine protease</keyword>
<reference evidence="6" key="1">
    <citation type="submission" date="2022-11" db="EMBL/GenBank/DDBJ databases">
        <title>Nonomuraea corallina sp. nov., a new species of the genus Nonomuraea isolated from sea side sediment in Thai sea.</title>
        <authorList>
            <person name="Ngamcharungchit C."/>
            <person name="Matsumoto A."/>
            <person name="Suriyachadkun C."/>
            <person name="Panbangred W."/>
            <person name="Inahashi Y."/>
            <person name="Intra B."/>
        </authorList>
    </citation>
    <scope>NUCLEOTIDE SEQUENCE</scope>
    <source>
        <strain evidence="6">MCN248</strain>
    </source>
</reference>
<evidence type="ECO:0000259" key="5">
    <source>
        <dbReference type="Pfam" id="PF00082"/>
    </source>
</evidence>
<dbReference type="InterPro" id="IPR015500">
    <property type="entry name" value="Peptidase_S8_subtilisin-rel"/>
</dbReference>
<evidence type="ECO:0000256" key="1">
    <source>
        <dbReference type="ARBA" id="ARBA00022670"/>
    </source>
</evidence>
<sequence length="451" mass="46991">MRVLIQLRPSPDLVSAVADPGRAVTTADVADGLPGVELDAGFTPVALPRPVPATGGDPLSLNQPLRFSLAAEDASVLVRGTISDDDLATRVSMLPGLRPDVVGVFSDPVIETSPTCGGDPPVGGWRDVERLLDVPRLRAEGLDGSGVALAVVDTGVNLDHLAVRLRHDVRFDAGRSWLPATMPGRPGAFPVDHGTMCAFDALLGAPEATLLDLPLLRSTRPGGSVMDGLLSDAVAAFAHLRDVLAAQPESSRALVVNNSWGSFSPEWDFPVGHPGNYSDNGAHPFNLMVASLDQAGADILFAAGNCGRDCPDGRCAFPERPITGANSHPRVLSIGGVNVRGERVGYSSQGPGRLAERKPDVCAYTHFAGSGAYGDEPDSGTSAAAPVAAGLVAAVRTLWPASRLSPAQLRALLRRTAEDRSTVGFDYDYGYGVIDPAGILGALRRRAQSAA</sequence>
<dbReference type="Proteomes" id="UP001144036">
    <property type="component" value="Unassembled WGS sequence"/>
</dbReference>
<accession>A0ABT4SFW3</accession>
<dbReference type="PRINTS" id="PR00723">
    <property type="entry name" value="SUBTILISIN"/>
</dbReference>
<dbReference type="RefSeq" id="WP_270156717.1">
    <property type="nucleotide sequence ID" value="NZ_JAPNNL010000084.1"/>
</dbReference>
<dbReference type="Gene3D" id="3.40.50.200">
    <property type="entry name" value="Peptidase S8/S53 domain"/>
    <property type="match status" value="1"/>
</dbReference>
<name>A0ABT4SFW3_9ACTN</name>
<feature type="active site" description="Charge relay system" evidence="4">
    <location>
        <position position="193"/>
    </location>
</feature>
<keyword evidence="2 4" id="KW-0378">Hydrolase</keyword>
<keyword evidence="1 4" id="KW-0645">Protease</keyword>
<dbReference type="SUPFAM" id="SSF52743">
    <property type="entry name" value="Subtilisin-like"/>
    <property type="match status" value="1"/>
</dbReference>
<dbReference type="CDD" id="cd00306">
    <property type="entry name" value="Peptidases_S8_S53"/>
    <property type="match status" value="1"/>
</dbReference>
<dbReference type="EMBL" id="JAPNNL010000084">
    <property type="protein sequence ID" value="MDA0635855.1"/>
    <property type="molecule type" value="Genomic_DNA"/>
</dbReference>
<feature type="active site" description="Charge relay system" evidence="4">
    <location>
        <position position="153"/>
    </location>
</feature>
<dbReference type="PANTHER" id="PTHR42884">
    <property type="entry name" value="PROPROTEIN CONVERTASE SUBTILISIN/KEXIN-RELATED"/>
    <property type="match status" value="1"/>
</dbReference>